<dbReference type="RefSeq" id="WP_092478757.1">
    <property type="nucleotide sequence ID" value="NZ_FOHN01000029.1"/>
</dbReference>
<name>A0A1I0FBD0_9FIRM</name>
<sequence>MCKLYRIISFPGFVNLIEKKQERYVNPVKWEDTYEGYLLRLIENANTSKEVIDFLYNTVSEKDIDVTTSNFTKLYGARWLCYGQSWSMTSESDALWRIYSYDKMSVRIESSCKQIEDLINSSGYSKEFELEIRDVKYDLDGNNLLEQQCQFIKDSKLTIEPFLHKRKAFEHENEKRVILLDKKLEIINWCSSSIFFQELKDNLKIDDLNDEEVLDFLYKHFLKCQYPFGDEQLATEQFVSIPDLSSYITSVMVHPQAEPWIVSLVQTICEHNNLNFLGKSKLYDHI</sequence>
<evidence type="ECO:0008006" key="3">
    <source>
        <dbReference type="Google" id="ProtNLM"/>
    </source>
</evidence>
<proteinExistence type="predicted"/>
<evidence type="ECO:0000313" key="1">
    <source>
        <dbReference type="EMBL" id="SET54824.1"/>
    </source>
</evidence>
<accession>A0A1I0FBD0</accession>
<keyword evidence="2" id="KW-1185">Reference proteome</keyword>
<protein>
    <recommendedName>
        <fullName evidence="3">DUF2971 domain-containing protein</fullName>
    </recommendedName>
</protein>
<evidence type="ECO:0000313" key="2">
    <source>
        <dbReference type="Proteomes" id="UP000199800"/>
    </source>
</evidence>
<dbReference type="OrthoDB" id="8548541at2"/>
<dbReference type="Proteomes" id="UP000199800">
    <property type="component" value="Unassembled WGS sequence"/>
</dbReference>
<reference evidence="1 2" key="1">
    <citation type="submission" date="2016-10" db="EMBL/GenBank/DDBJ databases">
        <authorList>
            <person name="de Groot N.N."/>
        </authorList>
    </citation>
    <scope>NUCLEOTIDE SEQUENCE [LARGE SCALE GENOMIC DNA]</scope>
    <source>
        <strain evidence="1 2">DSM 1801</strain>
    </source>
</reference>
<organism evidence="1 2">
    <name type="scientific">[Clostridium] polysaccharolyticum</name>
    <dbReference type="NCBI Taxonomy" id="29364"/>
    <lineage>
        <taxon>Bacteria</taxon>
        <taxon>Bacillati</taxon>
        <taxon>Bacillota</taxon>
        <taxon>Clostridia</taxon>
        <taxon>Lachnospirales</taxon>
        <taxon>Lachnospiraceae</taxon>
    </lineage>
</organism>
<dbReference type="EMBL" id="FOHN01000029">
    <property type="protein sequence ID" value="SET54824.1"/>
    <property type="molecule type" value="Genomic_DNA"/>
</dbReference>
<dbReference type="AlphaFoldDB" id="A0A1I0FBD0"/>
<gene>
    <name evidence="1" type="ORF">SAMN04487772_1298</name>
</gene>